<dbReference type="KEGG" id="vg:80532687"/>
<keyword evidence="2" id="KW-1185">Reference proteome</keyword>
<dbReference type="EMBL" id="HQ878327">
    <property type="protein sequence ID" value="AHA93342.1"/>
    <property type="molecule type" value="Genomic_DNA"/>
</dbReference>
<organism evidence="1 2">
    <name type="scientific">Chelonid alphaherpesvirus 5</name>
    <dbReference type="NCBI Taxonomy" id="702736"/>
    <lineage>
        <taxon>Viruses</taxon>
        <taxon>Duplodnaviria</taxon>
        <taxon>Heunggongvirae</taxon>
        <taxon>Peploviricota</taxon>
        <taxon>Herviviricetes</taxon>
        <taxon>Herpesvirales</taxon>
        <taxon>Orthoherpesviridae</taxon>
        <taxon>Alphaherpesvirinae</taxon>
        <taxon>Scutavirus</taxon>
        <taxon>Scutavirus chelonidalpha5</taxon>
    </lineage>
</organism>
<protein>
    <submittedName>
        <fullName evidence="1">Uncharacterized protein</fullName>
    </submittedName>
</protein>
<gene>
    <name evidence="1" type="primary">HP20</name>
</gene>
<evidence type="ECO:0000313" key="2">
    <source>
        <dbReference type="Proteomes" id="UP000325782"/>
    </source>
</evidence>
<evidence type="ECO:0000313" key="1">
    <source>
        <dbReference type="EMBL" id="AHA93342.1"/>
    </source>
</evidence>
<dbReference type="RefSeq" id="YP_010795528.1">
    <property type="nucleotide sequence ID" value="NC_075701.1"/>
</dbReference>
<sequence length="166" mass="19168">MLLFGRSLEHEEARGEDLVIIFRAAVSLYFANIQPQKREQMKCSRTRSAAFFLKQIWEAETQGLDVELKECLSHVLKTSGADARGLEVVFFTWDFGDTLEETLSCVVTAKALYREQMAKEDEEEDTRMEKARAILTALEGSVNVRFMDCLFPHPPWQPSLREVYRQ</sequence>
<proteinExistence type="predicted"/>
<reference evidence="1 2" key="1">
    <citation type="journal article" date="2012" name="PLoS ONE">
        <title>The genome of Chelonid herpesvirus 5 harbors atypical genes.</title>
        <authorList>
            <person name="Ackermann M."/>
            <person name="Koriabine M."/>
            <person name="Hartmann-Fritsch F."/>
            <person name="de Jong P.J."/>
            <person name="Lewis T.D."/>
            <person name="Schetle N."/>
            <person name="Work T.M."/>
            <person name="Dagenais J."/>
            <person name="Balazs G.H."/>
            <person name="Leong J.A."/>
        </authorList>
    </citation>
    <scope>NUCLEOTIDE SEQUENCE [LARGE SCALE GENOMIC DNA]</scope>
</reference>
<accession>V5NWQ9</accession>
<dbReference type="Proteomes" id="UP000325782">
    <property type="component" value="Segment"/>
</dbReference>
<name>V5NWQ9_9ALPH</name>
<dbReference type="GeneID" id="80532687"/>